<evidence type="ECO:0000313" key="1">
    <source>
        <dbReference type="EMBL" id="GAH31432.1"/>
    </source>
</evidence>
<feature type="non-terminal residue" evidence="1">
    <location>
        <position position="57"/>
    </location>
</feature>
<organism evidence="1">
    <name type="scientific">marine sediment metagenome</name>
    <dbReference type="NCBI Taxonomy" id="412755"/>
    <lineage>
        <taxon>unclassified sequences</taxon>
        <taxon>metagenomes</taxon>
        <taxon>ecological metagenomes</taxon>
    </lineage>
</organism>
<name>X1EFN1_9ZZZZ</name>
<sequence length="57" mass="6088">MRQIGEEGLRRAADVLVGTGLHLVRGERFVVVGDAESQPMLAALEAAGRAVKGEFRP</sequence>
<gene>
    <name evidence="1" type="ORF">S03H2_25117</name>
</gene>
<dbReference type="EMBL" id="BARU01014126">
    <property type="protein sequence ID" value="GAH31432.1"/>
    <property type="molecule type" value="Genomic_DNA"/>
</dbReference>
<protein>
    <submittedName>
        <fullName evidence="1">Uncharacterized protein</fullName>
    </submittedName>
</protein>
<accession>X1EFN1</accession>
<reference evidence="1" key="1">
    <citation type="journal article" date="2014" name="Front. Microbiol.">
        <title>High frequency of phylogenetically diverse reductive dehalogenase-homologous genes in deep subseafloor sedimentary metagenomes.</title>
        <authorList>
            <person name="Kawai M."/>
            <person name="Futagami T."/>
            <person name="Toyoda A."/>
            <person name="Takaki Y."/>
            <person name="Nishi S."/>
            <person name="Hori S."/>
            <person name="Arai W."/>
            <person name="Tsubouchi T."/>
            <person name="Morono Y."/>
            <person name="Uchiyama I."/>
            <person name="Ito T."/>
            <person name="Fujiyama A."/>
            <person name="Inagaki F."/>
            <person name="Takami H."/>
        </authorList>
    </citation>
    <scope>NUCLEOTIDE SEQUENCE</scope>
    <source>
        <strain evidence="1">Expedition CK06-06</strain>
    </source>
</reference>
<comment type="caution">
    <text evidence="1">The sequence shown here is derived from an EMBL/GenBank/DDBJ whole genome shotgun (WGS) entry which is preliminary data.</text>
</comment>
<dbReference type="AlphaFoldDB" id="X1EFN1"/>
<proteinExistence type="predicted"/>